<dbReference type="KEGG" id="sla:SERLADRAFT_400383"/>
<feature type="compositionally biased region" description="Polar residues" evidence="1">
    <location>
        <begin position="1"/>
        <end position="11"/>
    </location>
</feature>
<gene>
    <name evidence="2" type="ORF">SERLADRAFT_400383</name>
</gene>
<sequence length="53" mass="5699">MTVSEPRTHSCTPPAPPTLPVSSDTMMARRLGHSIDILLNYIGHWELGAGAVL</sequence>
<proteinExistence type="predicted"/>
<feature type="region of interest" description="Disordered" evidence="1">
    <location>
        <begin position="1"/>
        <end position="22"/>
    </location>
</feature>
<dbReference type="GeneID" id="18812033"/>
<dbReference type="HOGENOM" id="CLU_3070143_0_0_1"/>
<dbReference type="Proteomes" id="UP000008064">
    <property type="component" value="Unassembled WGS sequence"/>
</dbReference>
<dbReference type="EMBL" id="GL945441">
    <property type="protein sequence ID" value="EGO20229.1"/>
    <property type="molecule type" value="Genomic_DNA"/>
</dbReference>
<protein>
    <submittedName>
        <fullName evidence="2">Uncharacterized protein</fullName>
    </submittedName>
</protein>
<name>F8P9A0_SERL9</name>
<dbReference type="AlphaFoldDB" id="F8P9A0"/>
<accession>F8P9A0</accession>
<organism>
    <name type="scientific">Serpula lacrymans var. lacrymans (strain S7.9)</name>
    <name type="common">Dry rot fungus</name>
    <dbReference type="NCBI Taxonomy" id="578457"/>
    <lineage>
        <taxon>Eukaryota</taxon>
        <taxon>Fungi</taxon>
        <taxon>Dikarya</taxon>
        <taxon>Basidiomycota</taxon>
        <taxon>Agaricomycotina</taxon>
        <taxon>Agaricomycetes</taxon>
        <taxon>Agaricomycetidae</taxon>
        <taxon>Boletales</taxon>
        <taxon>Coniophorineae</taxon>
        <taxon>Serpulaceae</taxon>
        <taxon>Serpula</taxon>
    </lineage>
</organism>
<dbReference type="RefSeq" id="XP_007322974.1">
    <property type="nucleotide sequence ID" value="XM_007322912.1"/>
</dbReference>
<reference evidence="2" key="1">
    <citation type="submission" date="2011-04" db="EMBL/GenBank/DDBJ databases">
        <title>Evolution of plant cell wall degrading machinery underlies the functional diversity of forest fungi.</title>
        <authorList>
            <consortium name="US DOE Joint Genome Institute (JGI-PGF)"/>
            <person name="Eastwood D.C."/>
            <person name="Floudas D."/>
            <person name="Binder M."/>
            <person name="Majcherczyk A."/>
            <person name="Schneider P."/>
            <person name="Aerts A."/>
            <person name="Asiegbu F.O."/>
            <person name="Baker S.E."/>
            <person name="Barry K."/>
            <person name="Bendiksby M."/>
            <person name="Blumentritt M."/>
            <person name="Coutinho P.M."/>
            <person name="Cullen D."/>
            <person name="Cullen D."/>
            <person name="Gathman A."/>
            <person name="Goodell B."/>
            <person name="Henrissat B."/>
            <person name="Ihrmark K."/>
            <person name="Kauserud H."/>
            <person name="Kohler A."/>
            <person name="LaButti K."/>
            <person name="Lapidus A."/>
            <person name="Lavin J.L."/>
            <person name="Lee Y.-H."/>
            <person name="Lindquist E."/>
            <person name="Lilly W."/>
            <person name="Lucas S."/>
            <person name="Morin E."/>
            <person name="Murat C."/>
            <person name="Oguiza J.A."/>
            <person name="Park J."/>
            <person name="Pisabarro A.G."/>
            <person name="Riley R."/>
            <person name="Rosling A."/>
            <person name="Salamov A."/>
            <person name="Schmidt O."/>
            <person name="Schmutz J."/>
            <person name="Skrede I."/>
            <person name="Stenlid J."/>
            <person name="Wiebenga A."/>
            <person name="Xie X."/>
            <person name="Kues U."/>
            <person name="Hibbett D.S."/>
            <person name="Hoffmeister D."/>
            <person name="Hogberg N."/>
            <person name="Martin F."/>
            <person name="Grigoriev I.V."/>
            <person name="Watkinson S.C."/>
        </authorList>
    </citation>
    <scope>NUCLEOTIDE SEQUENCE</scope>
    <source>
        <strain evidence="2">S7.9</strain>
    </source>
</reference>
<evidence type="ECO:0000256" key="1">
    <source>
        <dbReference type="SAM" id="MobiDB-lite"/>
    </source>
</evidence>
<evidence type="ECO:0000313" key="2">
    <source>
        <dbReference type="EMBL" id="EGO20229.1"/>
    </source>
</evidence>